<dbReference type="Proteomes" id="UP001302126">
    <property type="component" value="Unassembled WGS sequence"/>
</dbReference>
<reference evidence="1" key="2">
    <citation type="submission" date="2023-05" db="EMBL/GenBank/DDBJ databases">
        <authorList>
            <consortium name="Lawrence Berkeley National Laboratory"/>
            <person name="Steindorff A."/>
            <person name="Hensen N."/>
            <person name="Bonometti L."/>
            <person name="Westerberg I."/>
            <person name="Brannstrom I.O."/>
            <person name="Guillou S."/>
            <person name="Cros-Aarteil S."/>
            <person name="Calhoun S."/>
            <person name="Haridas S."/>
            <person name="Kuo A."/>
            <person name="Mondo S."/>
            <person name="Pangilinan J."/>
            <person name="Riley R."/>
            <person name="Labutti K."/>
            <person name="Andreopoulos B."/>
            <person name="Lipzen A."/>
            <person name="Chen C."/>
            <person name="Yanf M."/>
            <person name="Daum C."/>
            <person name="Ng V."/>
            <person name="Clum A."/>
            <person name="Ohm R."/>
            <person name="Martin F."/>
            <person name="Silar P."/>
            <person name="Natvig D."/>
            <person name="Lalanne C."/>
            <person name="Gautier V."/>
            <person name="Ament-Velasquez S.L."/>
            <person name="Kruys A."/>
            <person name="Hutchinson M.I."/>
            <person name="Powell A.J."/>
            <person name="Barry K."/>
            <person name="Miller A.N."/>
            <person name="Grigoriev I.V."/>
            <person name="Debuchy R."/>
            <person name="Gladieux P."/>
            <person name="Thoren M.H."/>
            <person name="Johannesson H."/>
        </authorList>
    </citation>
    <scope>NUCLEOTIDE SEQUENCE</scope>
    <source>
        <strain evidence="1">PSN309</strain>
    </source>
</reference>
<keyword evidence="2" id="KW-1185">Reference proteome</keyword>
<comment type="caution">
    <text evidence="1">The sequence shown here is derived from an EMBL/GenBank/DDBJ whole genome shotgun (WGS) entry which is preliminary data.</text>
</comment>
<protein>
    <submittedName>
        <fullName evidence="1">Uncharacterized protein</fullName>
    </submittedName>
</protein>
<name>A0AAN6WM69_9PEZI</name>
<gene>
    <name evidence="1" type="ORF">QBC35DRAFT_541800</name>
</gene>
<dbReference type="AlphaFoldDB" id="A0AAN6WM69"/>
<sequence length="227" mass="26573">MTHFHSPEFYHQLRHENYNRSQEPIVDLTKVNQFEVYIPFSVIWTSRDHLRPEDAEDYNCKCRDKAHAVFHDDWDNHADIMHKFIPQIDLVMKRLAEVIVYGKNGPNTTEVKATKFFQDWQLQNCKVEAHEHKAAKGKNLCSAPFRIDGVRVVLERTKESWVPKSETRPPLEVNLWLIDNGVIASTTMHPQQFDEWTPVVQRYWAKTDQTHFVSVDRVMGVGYAALA</sequence>
<evidence type="ECO:0000313" key="2">
    <source>
        <dbReference type="Proteomes" id="UP001302126"/>
    </source>
</evidence>
<proteinExistence type="predicted"/>
<accession>A0AAN6WM69</accession>
<reference evidence="1" key="1">
    <citation type="journal article" date="2023" name="Mol. Phylogenet. Evol.">
        <title>Genome-scale phylogeny and comparative genomics of the fungal order Sordariales.</title>
        <authorList>
            <person name="Hensen N."/>
            <person name="Bonometti L."/>
            <person name="Westerberg I."/>
            <person name="Brannstrom I.O."/>
            <person name="Guillou S."/>
            <person name="Cros-Aarteil S."/>
            <person name="Calhoun S."/>
            <person name="Haridas S."/>
            <person name="Kuo A."/>
            <person name="Mondo S."/>
            <person name="Pangilinan J."/>
            <person name="Riley R."/>
            <person name="LaButti K."/>
            <person name="Andreopoulos B."/>
            <person name="Lipzen A."/>
            <person name="Chen C."/>
            <person name="Yan M."/>
            <person name="Daum C."/>
            <person name="Ng V."/>
            <person name="Clum A."/>
            <person name="Steindorff A."/>
            <person name="Ohm R.A."/>
            <person name="Martin F."/>
            <person name="Silar P."/>
            <person name="Natvig D.O."/>
            <person name="Lalanne C."/>
            <person name="Gautier V."/>
            <person name="Ament-Velasquez S.L."/>
            <person name="Kruys A."/>
            <person name="Hutchinson M.I."/>
            <person name="Powell A.J."/>
            <person name="Barry K."/>
            <person name="Miller A.N."/>
            <person name="Grigoriev I.V."/>
            <person name="Debuchy R."/>
            <person name="Gladieux P."/>
            <person name="Hiltunen Thoren M."/>
            <person name="Johannesson H."/>
        </authorList>
    </citation>
    <scope>NUCLEOTIDE SEQUENCE</scope>
    <source>
        <strain evidence="1">PSN309</strain>
    </source>
</reference>
<evidence type="ECO:0000313" key="1">
    <source>
        <dbReference type="EMBL" id="KAK4183871.1"/>
    </source>
</evidence>
<dbReference type="EMBL" id="MU864518">
    <property type="protein sequence ID" value="KAK4183871.1"/>
    <property type="molecule type" value="Genomic_DNA"/>
</dbReference>
<organism evidence="1 2">
    <name type="scientific">Podospora australis</name>
    <dbReference type="NCBI Taxonomy" id="1536484"/>
    <lineage>
        <taxon>Eukaryota</taxon>
        <taxon>Fungi</taxon>
        <taxon>Dikarya</taxon>
        <taxon>Ascomycota</taxon>
        <taxon>Pezizomycotina</taxon>
        <taxon>Sordariomycetes</taxon>
        <taxon>Sordariomycetidae</taxon>
        <taxon>Sordariales</taxon>
        <taxon>Podosporaceae</taxon>
        <taxon>Podospora</taxon>
    </lineage>
</organism>